<feature type="transmembrane region" description="Helical" evidence="1">
    <location>
        <begin position="113"/>
        <end position="142"/>
    </location>
</feature>
<feature type="transmembrane region" description="Helical" evidence="1">
    <location>
        <begin position="239"/>
        <end position="261"/>
    </location>
</feature>
<dbReference type="RefSeq" id="WP_036171802.1">
    <property type="nucleotide sequence ID" value="NZ_AVCZ01000002.1"/>
</dbReference>
<feature type="transmembrane region" description="Helical" evidence="1">
    <location>
        <begin position="167"/>
        <end position="187"/>
    </location>
</feature>
<evidence type="ECO:0000313" key="3">
    <source>
        <dbReference type="Proteomes" id="UP000030595"/>
    </source>
</evidence>
<keyword evidence="3" id="KW-1185">Reference proteome</keyword>
<gene>
    <name evidence="2" type="ORF">CD30_02060</name>
</gene>
<dbReference type="OrthoDB" id="2597293at2"/>
<feature type="transmembrane region" description="Helical" evidence="1">
    <location>
        <begin position="199"/>
        <end position="219"/>
    </location>
</feature>
<keyword evidence="1" id="KW-0812">Transmembrane</keyword>
<evidence type="ECO:0000313" key="2">
    <source>
        <dbReference type="EMBL" id="KGR92133.1"/>
    </source>
</evidence>
<comment type="caution">
    <text evidence="2">The sequence shown here is derived from an EMBL/GenBank/DDBJ whole genome shotgun (WGS) entry which is preliminary data.</text>
</comment>
<reference evidence="2 3" key="1">
    <citation type="submission" date="2014-02" db="EMBL/GenBank/DDBJ databases">
        <title>Draft genome sequence of Lysinibacillus massiliensis CCUG 49529.</title>
        <authorList>
            <person name="Zhang F."/>
            <person name="Wang G."/>
            <person name="Zhang L."/>
        </authorList>
    </citation>
    <scope>NUCLEOTIDE SEQUENCE [LARGE SCALE GENOMIC DNA]</scope>
    <source>
        <strain evidence="2 3">CCUG 49529</strain>
    </source>
</reference>
<feature type="transmembrane region" description="Helical" evidence="1">
    <location>
        <begin position="12"/>
        <end position="30"/>
    </location>
</feature>
<keyword evidence="1" id="KW-0472">Membrane</keyword>
<dbReference type="EMBL" id="JPVQ01000002">
    <property type="protein sequence ID" value="KGR92133.1"/>
    <property type="molecule type" value="Genomic_DNA"/>
</dbReference>
<dbReference type="eggNOG" id="ENOG5033HX7">
    <property type="taxonomic scope" value="Bacteria"/>
</dbReference>
<protein>
    <submittedName>
        <fullName evidence="2">Uncharacterized protein</fullName>
    </submittedName>
</protein>
<dbReference type="AlphaFoldDB" id="A0A0A3JAA7"/>
<dbReference type="Proteomes" id="UP000030595">
    <property type="component" value="Unassembled WGS sequence"/>
</dbReference>
<name>A0A0A3JAA7_9BACL</name>
<proteinExistence type="predicted"/>
<organism evidence="2 3">
    <name type="scientific">Ureibacillus massiliensis 4400831 = CIP 108448 = CCUG 49529</name>
    <dbReference type="NCBI Taxonomy" id="1211035"/>
    <lineage>
        <taxon>Bacteria</taxon>
        <taxon>Bacillati</taxon>
        <taxon>Bacillota</taxon>
        <taxon>Bacilli</taxon>
        <taxon>Bacillales</taxon>
        <taxon>Caryophanaceae</taxon>
        <taxon>Ureibacillus</taxon>
    </lineage>
</organism>
<sequence length="271" mass="31057">MLLKELSRAVFNRRMGLVMGVMLILLYLSSYQSHLNSHFFIDRNAADLTPEGLNEILEIGGNTYLIWISAFYYTQVIFVLASIYPYAASFVYERKMRFHYFSIIRIGHLKYRLYKLFANGITGGVALSVPSAIYFVGLSIFFENTILHPFDFQPEGLFSSLFTNTPMLYILLVISIHFIFGFSIAIFAMGITSFCSKIVYVYAIPFALYLSLDIIISNINGLEKYAATRIYYLMSNVDLKISDLLIVNFILILSGLLMFYINYKQELKNGS</sequence>
<accession>A0A0A3JAA7</accession>
<evidence type="ECO:0000256" key="1">
    <source>
        <dbReference type="SAM" id="Phobius"/>
    </source>
</evidence>
<keyword evidence="1" id="KW-1133">Transmembrane helix</keyword>
<feature type="transmembrane region" description="Helical" evidence="1">
    <location>
        <begin position="70"/>
        <end position="92"/>
    </location>
</feature>